<reference evidence="1 2" key="1">
    <citation type="submission" date="2016-11" db="EMBL/GenBank/DDBJ databases">
        <title>Comparison of Traditional DNA-DNA Hybridization with In Silico Genomic Analysis.</title>
        <authorList>
            <person name="Nicholson A.C."/>
            <person name="Sammons S."/>
            <person name="Humrighouse B.W."/>
            <person name="Graziano J."/>
            <person name="Lasker B."/>
            <person name="Whitney A.M."/>
            <person name="Mcquiston J.R."/>
        </authorList>
    </citation>
    <scope>NUCLEOTIDE SEQUENCE [LARGE SCALE GENOMIC DNA]</scope>
    <source>
        <strain evidence="1 2">H2381</strain>
    </source>
</reference>
<dbReference type="RefSeq" id="WP_088233973.1">
    <property type="nucleotide sequence ID" value="NZ_CALUEG010000059.1"/>
</dbReference>
<dbReference type="Proteomes" id="UP000196640">
    <property type="component" value="Unassembled WGS sequence"/>
</dbReference>
<dbReference type="AlphaFoldDB" id="A0A212AIZ6"/>
<dbReference type="EMBL" id="NIPX01000037">
    <property type="protein sequence ID" value="OWJ81447.1"/>
    <property type="molecule type" value="Genomic_DNA"/>
</dbReference>
<gene>
    <name evidence="1" type="ORF">CDV52_18280</name>
</gene>
<comment type="caution">
    <text evidence="1">The sequence shown here is derived from an EMBL/GenBank/DDBJ whole genome shotgun (WGS) entry which is preliminary data.</text>
</comment>
<proteinExistence type="predicted"/>
<dbReference type="OrthoDB" id="7509297at2"/>
<protein>
    <submittedName>
        <fullName evidence="1">Uncharacterized protein</fullName>
    </submittedName>
</protein>
<accession>A0A212AIZ6</accession>
<organism evidence="1 2">
    <name type="scientific">Haematobacter missouriensis</name>
    <dbReference type="NCBI Taxonomy" id="366616"/>
    <lineage>
        <taxon>Bacteria</taxon>
        <taxon>Pseudomonadati</taxon>
        <taxon>Pseudomonadota</taxon>
        <taxon>Alphaproteobacteria</taxon>
        <taxon>Rhodobacterales</taxon>
        <taxon>Paracoccaceae</taxon>
        <taxon>Haematobacter</taxon>
    </lineage>
</organism>
<name>A0A212AIZ6_9RHOB</name>
<evidence type="ECO:0000313" key="1">
    <source>
        <dbReference type="EMBL" id="OWJ81447.1"/>
    </source>
</evidence>
<sequence>MSDPIQPEHRALMNTLAHLIDEALNGPFQPGVPRRIGFALLISEFNRIEDGRVNYISNGDRSSMLAMLREYLSRAEKDRPGAAQNP</sequence>
<evidence type="ECO:0000313" key="2">
    <source>
        <dbReference type="Proteomes" id="UP000196640"/>
    </source>
</evidence>